<name>A0AAD7E7H4_9AGAR</name>
<protein>
    <recommendedName>
        <fullName evidence="3">Cullin family profile domain-containing protein</fullName>
    </recommendedName>
</protein>
<gene>
    <name evidence="4" type="ORF">DFH08DRAFT_96429</name>
</gene>
<dbReference type="GO" id="GO:0006511">
    <property type="term" value="P:ubiquitin-dependent protein catabolic process"/>
    <property type="evidence" value="ECO:0007669"/>
    <property type="project" value="InterPro"/>
</dbReference>
<dbReference type="Gene3D" id="1.20.1310.10">
    <property type="entry name" value="Cullin Repeats"/>
    <property type="match status" value="1"/>
</dbReference>
<evidence type="ECO:0000256" key="1">
    <source>
        <dbReference type="PROSITE-ProRule" id="PRU00330"/>
    </source>
</evidence>
<dbReference type="InterPro" id="IPR001373">
    <property type="entry name" value="Cullin_N"/>
</dbReference>
<evidence type="ECO:0000259" key="3">
    <source>
        <dbReference type="PROSITE" id="PS50069"/>
    </source>
</evidence>
<sequence>MVLFKYLQDKVIFRTFYTTKLSKRLIHGVSASDEVEASRISKLKEACGFEYTNKLQRMFTDMSLLKDLTDSFKERMAQNHDDMDIAFSIMVLGTYFWPLAHR</sequence>
<dbReference type="InterPro" id="IPR036317">
    <property type="entry name" value="Cullin_homology_sf"/>
</dbReference>
<evidence type="ECO:0000256" key="2">
    <source>
        <dbReference type="RuleBase" id="RU003829"/>
    </source>
</evidence>
<dbReference type="Proteomes" id="UP001218218">
    <property type="component" value="Unassembled WGS sequence"/>
</dbReference>
<dbReference type="InterPro" id="IPR016158">
    <property type="entry name" value="Cullin_homology"/>
</dbReference>
<dbReference type="Pfam" id="PF00888">
    <property type="entry name" value="Cullin"/>
    <property type="match status" value="1"/>
</dbReference>
<dbReference type="PROSITE" id="PS50069">
    <property type="entry name" value="CULLIN_2"/>
    <property type="match status" value="1"/>
</dbReference>
<accession>A0AAD7E7H4</accession>
<dbReference type="SUPFAM" id="SSF75632">
    <property type="entry name" value="Cullin homology domain"/>
    <property type="match status" value="1"/>
</dbReference>
<dbReference type="GO" id="GO:0031625">
    <property type="term" value="F:ubiquitin protein ligase binding"/>
    <property type="evidence" value="ECO:0007669"/>
    <property type="project" value="InterPro"/>
</dbReference>
<comment type="similarity">
    <text evidence="1 2">Belongs to the cullin family.</text>
</comment>
<evidence type="ECO:0000313" key="4">
    <source>
        <dbReference type="EMBL" id="KAJ7301720.1"/>
    </source>
</evidence>
<reference evidence="4" key="1">
    <citation type="submission" date="2023-03" db="EMBL/GenBank/DDBJ databases">
        <title>Massive genome expansion in bonnet fungi (Mycena s.s.) driven by repeated elements and novel gene families across ecological guilds.</title>
        <authorList>
            <consortium name="Lawrence Berkeley National Laboratory"/>
            <person name="Harder C.B."/>
            <person name="Miyauchi S."/>
            <person name="Viragh M."/>
            <person name="Kuo A."/>
            <person name="Thoen E."/>
            <person name="Andreopoulos B."/>
            <person name="Lu D."/>
            <person name="Skrede I."/>
            <person name="Drula E."/>
            <person name="Henrissat B."/>
            <person name="Morin E."/>
            <person name="Kohler A."/>
            <person name="Barry K."/>
            <person name="LaButti K."/>
            <person name="Morin E."/>
            <person name="Salamov A."/>
            <person name="Lipzen A."/>
            <person name="Mereny Z."/>
            <person name="Hegedus B."/>
            <person name="Baldrian P."/>
            <person name="Stursova M."/>
            <person name="Weitz H."/>
            <person name="Taylor A."/>
            <person name="Grigoriev I.V."/>
            <person name="Nagy L.G."/>
            <person name="Martin F."/>
            <person name="Kauserud H."/>
        </authorList>
    </citation>
    <scope>NUCLEOTIDE SEQUENCE</scope>
    <source>
        <strain evidence="4">CBHHK002</strain>
    </source>
</reference>
<dbReference type="EMBL" id="JARIHO010000128">
    <property type="protein sequence ID" value="KAJ7301720.1"/>
    <property type="molecule type" value="Genomic_DNA"/>
</dbReference>
<proteinExistence type="inferred from homology"/>
<dbReference type="PANTHER" id="PTHR11932">
    <property type="entry name" value="CULLIN"/>
    <property type="match status" value="1"/>
</dbReference>
<organism evidence="4 5">
    <name type="scientific">Mycena albidolilacea</name>
    <dbReference type="NCBI Taxonomy" id="1033008"/>
    <lineage>
        <taxon>Eukaryota</taxon>
        <taxon>Fungi</taxon>
        <taxon>Dikarya</taxon>
        <taxon>Basidiomycota</taxon>
        <taxon>Agaricomycotina</taxon>
        <taxon>Agaricomycetes</taxon>
        <taxon>Agaricomycetidae</taxon>
        <taxon>Agaricales</taxon>
        <taxon>Marasmiineae</taxon>
        <taxon>Mycenaceae</taxon>
        <taxon>Mycena</taxon>
    </lineage>
</organism>
<keyword evidence="5" id="KW-1185">Reference proteome</keyword>
<feature type="domain" description="Cullin family profile" evidence="3">
    <location>
        <begin position="1"/>
        <end position="102"/>
    </location>
</feature>
<comment type="caution">
    <text evidence="4">The sequence shown here is derived from an EMBL/GenBank/DDBJ whole genome shotgun (WGS) entry which is preliminary data.</text>
</comment>
<dbReference type="SMART" id="SM00182">
    <property type="entry name" value="CULLIN"/>
    <property type="match status" value="1"/>
</dbReference>
<dbReference type="InterPro" id="IPR045093">
    <property type="entry name" value="Cullin"/>
</dbReference>
<evidence type="ECO:0000313" key="5">
    <source>
        <dbReference type="Proteomes" id="UP001218218"/>
    </source>
</evidence>
<dbReference type="AlphaFoldDB" id="A0AAD7E7H4"/>